<name>A0A0B2R8C7_GLYSO</name>
<dbReference type="AlphaFoldDB" id="A0A0B2R8C7"/>
<protein>
    <submittedName>
        <fullName evidence="1">Uncharacterized protein</fullName>
    </submittedName>
</protein>
<proteinExistence type="predicted"/>
<sequence length="122" mass="13768">MENLEEEQHAVVVYVLDETIPDVLNESSYEFVVNDDVNAKEEETGGGDDDKGLLLVNSGLFEESGEIVPIIINGLIDIVDINMMNITSDEVERFLFGDLKWHTCFTIGMHELMDFLLTETKL</sequence>
<organism evidence="1">
    <name type="scientific">Glycine soja</name>
    <name type="common">Wild soybean</name>
    <dbReference type="NCBI Taxonomy" id="3848"/>
    <lineage>
        <taxon>Eukaryota</taxon>
        <taxon>Viridiplantae</taxon>
        <taxon>Streptophyta</taxon>
        <taxon>Embryophyta</taxon>
        <taxon>Tracheophyta</taxon>
        <taxon>Spermatophyta</taxon>
        <taxon>Magnoliopsida</taxon>
        <taxon>eudicotyledons</taxon>
        <taxon>Gunneridae</taxon>
        <taxon>Pentapetalae</taxon>
        <taxon>rosids</taxon>
        <taxon>fabids</taxon>
        <taxon>Fabales</taxon>
        <taxon>Fabaceae</taxon>
        <taxon>Papilionoideae</taxon>
        <taxon>50 kb inversion clade</taxon>
        <taxon>NPAAA clade</taxon>
        <taxon>indigoferoid/millettioid clade</taxon>
        <taxon>Phaseoleae</taxon>
        <taxon>Glycine</taxon>
        <taxon>Glycine subgen. Soja</taxon>
    </lineage>
</organism>
<dbReference type="Proteomes" id="UP000053555">
    <property type="component" value="Unassembled WGS sequence"/>
</dbReference>
<reference evidence="1" key="1">
    <citation type="submission" date="2014-07" db="EMBL/GenBank/DDBJ databases">
        <title>Identification of a novel salt tolerance gene in wild soybean by whole-genome sequencing.</title>
        <authorList>
            <person name="Lam H.-M."/>
            <person name="Qi X."/>
            <person name="Li M.-W."/>
            <person name="Liu X."/>
            <person name="Xie M."/>
            <person name="Ni M."/>
            <person name="Xu X."/>
        </authorList>
    </citation>
    <scope>NUCLEOTIDE SEQUENCE [LARGE SCALE GENOMIC DNA]</scope>
    <source>
        <tissue evidence="1">Root</tissue>
    </source>
</reference>
<dbReference type="EMBL" id="KN652937">
    <property type="protein sequence ID" value="KHN28198.1"/>
    <property type="molecule type" value="Genomic_DNA"/>
</dbReference>
<gene>
    <name evidence="1" type="ORF">glysoja_024016</name>
</gene>
<accession>A0A0B2R8C7</accession>
<evidence type="ECO:0000313" key="1">
    <source>
        <dbReference type="EMBL" id="KHN28198.1"/>
    </source>
</evidence>